<dbReference type="EMBL" id="QKOD01000023">
    <property type="protein sequence ID" value="RNJ41207.1"/>
    <property type="molecule type" value="Genomic_DNA"/>
</dbReference>
<gene>
    <name evidence="1" type="ORF">DNR46_35390</name>
</gene>
<dbReference type="Proteomes" id="UP000275436">
    <property type="component" value="Unassembled WGS sequence"/>
</dbReference>
<dbReference type="AlphaFoldDB" id="A0A3M9WZD4"/>
<protein>
    <submittedName>
        <fullName evidence="1">Uncharacterized protein</fullName>
    </submittedName>
</protein>
<evidence type="ECO:0000313" key="1">
    <source>
        <dbReference type="EMBL" id="RNJ41207.1"/>
    </source>
</evidence>
<reference evidence="1 2" key="1">
    <citation type="journal article" date="2018" name="Mol. Plant Microbe Interact.">
        <title>Taxonomically Different Co-Microsymbionts of a Relict Legume, Oxytropis popoviana, Have Complementary Sets of Symbiotic Genes and Together Increase the Efficiency of Plant Nodulation.</title>
        <authorList>
            <person name="Safronova V."/>
            <person name="Belimov A."/>
            <person name="Sazanova A."/>
            <person name="Chirak E."/>
            <person name="Verkhozina A."/>
            <person name="Kuznetsova I."/>
            <person name="Andronov E."/>
            <person name="Puhalsky J."/>
            <person name="Tikhonovich I."/>
        </authorList>
    </citation>
    <scope>NUCLEOTIDE SEQUENCE [LARGE SCALE GENOMIC DNA]</scope>
    <source>
        <strain evidence="1 2">Opo-235</strain>
    </source>
</reference>
<sequence>MKHQTLEQLQTIAKVQPLSTYPFMTRQQRLERWAAQLEKDPDRSLGALTGTEHLKREARDSSRCESSPITVAFEDPALRELGLRDDSYGEAKRFFELTDRQLHSIVCSCHVGTTFKAQWAAARVRRTIGGNKLLEWLSEKLWH</sequence>
<name>A0A3M9WZD4_9HYPH</name>
<dbReference type="RefSeq" id="WP_123170563.1">
    <property type="nucleotide sequence ID" value="NZ_QKOD01000023.1"/>
</dbReference>
<accession>A0A3M9WZD4</accession>
<comment type="caution">
    <text evidence="1">The sequence shown here is derived from an EMBL/GenBank/DDBJ whole genome shotgun (WGS) entry which is preliminary data.</text>
</comment>
<evidence type="ECO:0000313" key="2">
    <source>
        <dbReference type="Proteomes" id="UP000275436"/>
    </source>
</evidence>
<organism evidence="1 2">
    <name type="scientific">Mesorhizobium japonicum</name>
    <dbReference type="NCBI Taxonomy" id="2066070"/>
    <lineage>
        <taxon>Bacteria</taxon>
        <taxon>Pseudomonadati</taxon>
        <taxon>Pseudomonadota</taxon>
        <taxon>Alphaproteobacteria</taxon>
        <taxon>Hyphomicrobiales</taxon>
        <taxon>Phyllobacteriaceae</taxon>
        <taxon>Mesorhizobium</taxon>
    </lineage>
</organism>
<proteinExistence type="predicted"/>